<dbReference type="PATRIC" id="fig|1915.4.peg.9382"/>
<dbReference type="CDD" id="cd00464">
    <property type="entry name" value="SK"/>
    <property type="match status" value="1"/>
</dbReference>
<evidence type="ECO:0000256" key="3">
    <source>
        <dbReference type="ARBA" id="ARBA00012154"/>
    </source>
</evidence>
<organism evidence="14 15">
    <name type="scientific">Streptomyces lincolnensis</name>
    <dbReference type="NCBI Taxonomy" id="1915"/>
    <lineage>
        <taxon>Bacteria</taxon>
        <taxon>Bacillati</taxon>
        <taxon>Actinomycetota</taxon>
        <taxon>Actinomycetes</taxon>
        <taxon>Kitasatosporales</taxon>
        <taxon>Streptomycetaceae</taxon>
        <taxon>Streptomyces</taxon>
    </lineage>
</organism>
<feature type="binding site" evidence="11">
    <location>
        <position position="325"/>
    </location>
    <ligand>
        <name>substrate</name>
    </ligand>
</feature>
<comment type="subunit">
    <text evidence="11">Monomer.</text>
</comment>
<evidence type="ECO:0000256" key="2">
    <source>
        <dbReference type="ARBA" id="ARBA00004871"/>
    </source>
</evidence>
<dbReference type="SUPFAM" id="SSF51735">
    <property type="entry name" value="NAD(P)-binding Rossmann-fold domains"/>
    <property type="match status" value="1"/>
</dbReference>
<sequence length="464" mass="49080">MSQRAVVPRQPGDPMSGQVRRAAVLGSPVAHSLSPVLHRAAYAELGLTDWSYDRFDVDETGLPGFIESLGPQWAGLSLTMPLKRAVIPLLDGISATARSVEAVNTVVFTEDGERLGDNTDIPGMVAALHEHGVEQVDSATILGGGATASSALAALAGICTGEVVAYVRGARRAEQMREWGERLGVDVRTADWADAARGLRAPLVVSTTPAGVTDALAPQVPQVPGTLFDVLYDPWPTALAARWSALGGPVVSGLDLLVHQAVLQVERMTGRVRAPLDAMRRAGRTTLGLGATRPKAVLVGPMGVGKSTVGQLLAERLGVGYRDTDDDIVREQGRTIAEIFVDEGEPGFRAIEKRAVRRAVAGHDGVLALGGGAILDADTRAALAGLRVVHLSMGVEEAVRRVGLNAARPLLSVNAPARWQELMEARRHLYAEVARVVVATDGRSPEEVTQAVLDALEWPKDALE</sequence>
<feature type="binding site" evidence="11">
    <location>
        <position position="349"/>
    </location>
    <ligand>
        <name>substrate</name>
    </ligand>
</feature>
<feature type="binding site" evidence="11">
    <location>
        <position position="371"/>
    </location>
    <ligand>
        <name>substrate</name>
    </ligand>
</feature>
<comment type="pathway">
    <text evidence="1 11">Metabolic intermediate biosynthesis; chorismate biosynthesis; chorismate from D-erythrose 4-phosphate and phosphoenolpyruvate: step 5/7.</text>
</comment>
<feature type="binding site" evidence="11">
    <location>
        <position position="307"/>
    </location>
    <ligand>
        <name>Mg(2+)</name>
        <dbReference type="ChEBI" id="CHEBI:18420"/>
    </ligand>
</feature>
<feature type="binding site" evidence="11">
    <location>
        <begin position="303"/>
        <end position="308"/>
    </location>
    <ligand>
        <name>ATP</name>
        <dbReference type="ChEBI" id="CHEBI:30616"/>
    </ligand>
</feature>
<evidence type="ECO:0000313" key="15">
    <source>
        <dbReference type="Proteomes" id="UP000092598"/>
    </source>
</evidence>
<evidence type="ECO:0000313" key="14">
    <source>
        <dbReference type="EMBL" id="ANS70716.1"/>
    </source>
</evidence>
<keyword evidence="5 11" id="KW-0808">Transferase</keyword>
<dbReference type="EC" id="2.7.1.71" evidence="3 11"/>
<dbReference type="STRING" id="1915.SLINC_8492"/>
<dbReference type="GO" id="GO:0008652">
    <property type="term" value="P:amino acid biosynthetic process"/>
    <property type="evidence" value="ECO:0007669"/>
    <property type="project" value="UniProtKB-KW"/>
</dbReference>
<evidence type="ECO:0000256" key="5">
    <source>
        <dbReference type="ARBA" id="ARBA00022679"/>
    </source>
</evidence>
<keyword evidence="15" id="KW-1185">Reference proteome</keyword>
<dbReference type="Pfam" id="PF08501">
    <property type="entry name" value="Shikimate_dh_N"/>
    <property type="match status" value="1"/>
</dbReference>
<comment type="similarity">
    <text evidence="11">Belongs to the shikimate kinase family.</text>
</comment>
<dbReference type="GO" id="GO:0005524">
    <property type="term" value="F:ATP binding"/>
    <property type="evidence" value="ECO:0007669"/>
    <property type="project" value="UniProtKB-UniRule"/>
</dbReference>
<evidence type="ECO:0000256" key="9">
    <source>
        <dbReference type="ARBA" id="ARBA00023141"/>
    </source>
</evidence>
<dbReference type="PRINTS" id="PR01100">
    <property type="entry name" value="SHIKIMTKNASE"/>
</dbReference>
<evidence type="ECO:0000256" key="10">
    <source>
        <dbReference type="ARBA" id="ARBA00048567"/>
    </source>
</evidence>
<dbReference type="Gene3D" id="3.40.50.10860">
    <property type="entry name" value="Leucine Dehydrogenase, chain A, domain 1"/>
    <property type="match status" value="1"/>
</dbReference>
<feature type="domain" description="SDH C-terminal" evidence="13">
    <location>
        <begin position="253"/>
        <end position="282"/>
    </location>
</feature>
<dbReference type="InterPro" id="IPR023000">
    <property type="entry name" value="Shikimate_kinase_CS"/>
</dbReference>
<dbReference type="InterPro" id="IPR041121">
    <property type="entry name" value="SDH_C"/>
</dbReference>
<protein>
    <recommendedName>
        <fullName evidence="3 11">Shikimate kinase</fullName>
        <shortName evidence="11">SK</shortName>
        <ecNumber evidence="3 11">2.7.1.71</ecNumber>
    </recommendedName>
</protein>
<dbReference type="Pfam" id="PF18317">
    <property type="entry name" value="SDH_C"/>
    <property type="match status" value="1"/>
</dbReference>
<dbReference type="GO" id="GO:0009073">
    <property type="term" value="P:aromatic amino acid family biosynthetic process"/>
    <property type="evidence" value="ECO:0007669"/>
    <property type="project" value="UniProtKB-KW"/>
</dbReference>
<keyword evidence="11" id="KW-0460">Magnesium</keyword>
<feature type="binding site" evidence="11">
    <location>
        <position position="443"/>
    </location>
    <ligand>
        <name>ATP</name>
        <dbReference type="ChEBI" id="CHEBI:30616"/>
    </ligand>
</feature>
<keyword evidence="9 11" id="KW-0057">Aromatic amino acid biosynthesis</keyword>
<dbReference type="Pfam" id="PF01202">
    <property type="entry name" value="SKI"/>
    <property type="match status" value="1"/>
</dbReference>
<evidence type="ECO:0000256" key="6">
    <source>
        <dbReference type="ARBA" id="ARBA00022741"/>
    </source>
</evidence>
<dbReference type="NCBIfam" id="NF001311">
    <property type="entry name" value="PRK00258.1-3"/>
    <property type="match status" value="1"/>
</dbReference>
<dbReference type="InterPro" id="IPR013708">
    <property type="entry name" value="Shikimate_DH-bd_N"/>
</dbReference>
<evidence type="ECO:0000256" key="8">
    <source>
        <dbReference type="ARBA" id="ARBA00022840"/>
    </source>
</evidence>
<dbReference type="InterPro" id="IPR027417">
    <property type="entry name" value="P-loop_NTPase"/>
</dbReference>
<keyword evidence="7 11" id="KW-0418">Kinase</keyword>
<dbReference type="HAMAP" id="MF_00109">
    <property type="entry name" value="Shikimate_kinase"/>
    <property type="match status" value="1"/>
</dbReference>
<evidence type="ECO:0000256" key="4">
    <source>
        <dbReference type="ARBA" id="ARBA00022605"/>
    </source>
</evidence>
<evidence type="ECO:0000256" key="1">
    <source>
        <dbReference type="ARBA" id="ARBA00004842"/>
    </source>
</evidence>
<accession>A0A1B1MQ31</accession>
<dbReference type="EMBL" id="CP016438">
    <property type="protein sequence ID" value="ANS70716.1"/>
    <property type="molecule type" value="Genomic_DNA"/>
</dbReference>
<reference evidence="14 15" key="1">
    <citation type="submission" date="2016-07" db="EMBL/GenBank/DDBJ databases">
        <title>Enhancement of antibiotic productionsby engineered nitrateutilization in actinobacteria.</title>
        <authorList>
            <person name="Meng S.C."/>
        </authorList>
    </citation>
    <scope>NUCLEOTIDE SEQUENCE [LARGE SCALE GENOMIC DNA]</scope>
    <source>
        <strain evidence="14 15">NRRL 2936</strain>
    </source>
</reference>
<dbReference type="PROSITE" id="PS01128">
    <property type="entry name" value="SHIKIMATE_KINASE"/>
    <property type="match status" value="1"/>
</dbReference>
<comment type="pathway">
    <text evidence="2">Metabolic intermediate biosynthesis; chorismate biosynthesis; chorismate from D-erythrose 4-phosphate and phosphoenolpyruvate: step 4/7.</text>
</comment>
<dbReference type="UniPathway" id="UPA00053">
    <property type="reaction ID" value="UER00088"/>
</dbReference>
<dbReference type="GO" id="GO:0000287">
    <property type="term" value="F:magnesium ion binding"/>
    <property type="evidence" value="ECO:0007669"/>
    <property type="project" value="UniProtKB-UniRule"/>
</dbReference>
<evidence type="ECO:0000256" key="11">
    <source>
        <dbReference type="HAMAP-Rule" id="MF_00109"/>
    </source>
</evidence>
<dbReference type="GO" id="GO:0004764">
    <property type="term" value="F:shikimate 3-dehydrogenase (NADP+) activity"/>
    <property type="evidence" value="ECO:0007669"/>
    <property type="project" value="InterPro"/>
</dbReference>
<evidence type="ECO:0000259" key="13">
    <source>
        <dbReference type="Pfam" id="PF18317"/>
    </source>
</evidence>
<proteinExistence type="inferred from homology"/>
<dbReference type="AlphaFoldDB" id="A0A1B1MQ31"/>
<dbReference type="GO" id="GO:0009423">
    <property type="term" value="P:chorismate biosynthetic process"/>
    <property type="evidence" value="ECO:0007669"/>
    <property type="project" value="UniProtKB-UniRule"/>
</dbReference>
<dbReference type="PANTHER" id="PTHR21089:SF1">
    <property type="entry name" value="BIFUNCTIONAL 3-DEHYDROQUINATE DEHYDRATASE_SHIKIMATE DEHYDROGENASE, CHLOROPLASTIC"/>
    <property type="match status" value="1"/>
</dbReference>
<feature type="domain" description="Shikimate dehydrogenase substrate binding N-terminal" evidence="12">
    <location>
        <begin position="24"/>
        <end position="106"/>
    </location>
</feature>
<keyword evidence="6 11" id="KW-0547">Nucleotide-binding</keyword>
<keyword evidence="4 11" id="KW-0028">Amino-acid biosynthesis</keyword>
<dbReference type="PANTHER" id="PTHR21089">
    <property type="entry name" value="SHIKIMATE DEHYDROGENASE"/>
    <property type="match status" value="1"/>
</dbReference>
<keyword evidence="11" id="KW-0479">Metal-binding</keyword>
<comment type="catalytic activity">
    <reaction evidence="10 11">
        <text>shikimate + ATP = 3-phosphoshikimate + ADP + H(+)</text>
        <dbReference type="Rhea" id="RHEA:13121"/>
        <dbReference type="ChEBI" id="CHEBI:15378"/>
        <dbReference type="ChEBI" id="CHEBI:30616"/>
        <dbReference type="ChEBI" id="CHEBI:36208"/>
        <dbReference type="ChEBI" id="CHEBI:145989"/>
        <dbReference type="ChEBI" id="CHEBI:456216"/>
        <dbReference type="EC" id="2.7.1.71"/>
    </reaction>
</comment>
<dbReference type="InterPro" id="IPR022893">
    <property type="entry name" value="Shikimate_DH_fam"/>
</dbReference>
<dbReference type="Proteomes" id="UP000092598">
    <property type="component" value="Chromosome"/>
</dbReference>
<dbReference type="InterPro" id="IPR000623">
    <property type="entry name" value="Shikimate_kinase/TSH1"/>
</dbReference>
<dbReference type="GO" id="GO:0004765">
    <property type="term" value="F:shikimate kinase activity"/>
    <property type="evidence" value="ECO:0007669"/>
    <property type="project" value="UniProtKB-UniRule"/>
</dbReference>
<comment type="cofactor">
    <cofactor evidence="11">
        <name>Mg(2+)</name>
        <dbReference type="ChEBI" id="CHEBI:18420"/>
    </cofactor>
    <text evidence="11">Binds 1 Mg(2+) ion per subunit.</text>
</comment>
<dbReference type="SUPFAM" id="SSF52540">
    <property type="entry name" value="P-loop containing nucleoside triphosphate hydrolases"/>
    <property type="match status" value="1"/>
</dbReference>
<name>A0A1B1MQ31_STRLN</name>
<dbReference type="SUPFAM" id="SSF53223">
    <property type="entry name" value="Aminoacid dehydrogenase-like, N-terminal domain"/>
    <property type="match status" value="1"/>
</dbReference>
<dbReference type="InterPro" id="IPR036291">
    <property type="entry name" value="NAD(P)-bd_dom_sf"/>
</dbReference>
<dbReference type="Gene3D" id="3.40.50.300">
    <property type="entry name" value="P-loop containing nucleotide triphosphate hydrolases"/>
    <property type="match status" value="1"/>
</dbReference>
<keyword evidence="11" id="KW-0963">Cytoplasm</keyword>
<gene>
    <name evidence="11" type="primary">aroK</name>
    <name evidence="14" type="ORF">SLINC_8492</name>
</gene>
<dbReference type="InterPro" id="IPR046346">
    <property type="entry name" value="Aminoacid_DH-like_N_sf"/>
</dbReference>
<feature type="binding site" evidence="11">
    <location>
        <position position="408"/>
    </location>
    <ligand>
        <name>ATP</name>
        <dbReference type="ChEBI" id="CHEBI:30616"/>
    </ligand>
</feature>
<feature type="binding site" evidence="11">
    <location>
        <position position="426"/>
    </location>
    <ligand>
        <name>substrate</name>
    </ligand>
</feature>
<comment type="function">
    <text evidence="11">Catalyzes the specific phosphorylation of the 3-hydroxyl group of shikimic acid using ATP as a cosubstrate.</text>
</comment>
<evidence type="ECO:0000259" key="12">
    <source>
        <dbReference type="Pfam" id="PF08501"/>
    </source>
</evidence>
<dbReference type="KEGG" id="sls:SLINC_8492"/>
<comment type="subcellular location">
    <subcellularLocation>
        <location evidence="11">Cytoplasm</location>
    </subcellularLocation>
</comment>
<dbReference type="GO" id="GO:0050661">
    <property type="term" value="F:NADP binding"/>
    <property type="evidence" value="ECO:0007669"/>
    <property type="project" value="TreeGrafter"/>
</dbReference>
<dbReference type="Gene3D" id="3.40.50.720">
    <property type="entry name" value="NAD(P)-binding Rossmann-like Domain"/>
    <property type="match status" value="1"/>
</dbReference>
<evidence type="ECO:0000256" key="7">
    <source>
        <dbReference type="ARBA" id="ARBA00022777"/>
    </source>
</evidence>
<dbReference type="InterPro" id="IPR031322">
    <property type="entry name" value="Shikimate/glucono_kinase"/>
</dbReference>
<dbReference type="GO" id="GO:0019632">
    <property type="term" value="P:shikimate metabolic process"/>
    <property type="evidence" value="ECO:0007669"/>
    <property type="project" value="TreeGrafter"/>
</dbReference>
<dbReference type="GO" id="GO:0005829">
    <property type="term" value="C:cytosol"/>
    <property type="evidence" value="ECO:0007669"/>
    <property type="project" value="TreeGrafter"/>
</dbReference>
<keyword evidence="8 11" id="KW-0067">ATP-binding</keyword>